<dbReference type="EMBL" id="CP054301">
    <property type="protein sequence ID" value="QKK79767.1"/>
    <property type="molecule type" value="Genomic_DNA"/>
</dbReference>
<reference evidence="1 2" key="1">
    <citation type="submission" date="2020-06" db="EMBL/GenBank/DDBJ databases">
        <authorList>
            <person name="Voronona O.L."/>
            <person name="Aksenova E.I."/>
            <person name="Kunda M.S."/>
            <person name="Semenov A.N."/>
            <person name="Ryzhova N."/>
        </authorList>
    </citation>
    <scope>NUCLEOTIDE SEQUENCE [LARGE SCALE GENOMIC DNA]</scope>
    <source>
        <strain evidence="1 2">MPKMM3633</strain>
    </source>
</reference>
<accession>A0A859CU61</accession>
<organism evidence="1 2">
    <name type="scientific">Marinomonas primoryensis</name>
    <dbReference type="NCBI Taxonomy" id="178399"/>
    <lineage>
        <taxon>Bacteria</taxon>
        <taxon>Pseudomonadati</taxon>
        <taxon>Pseudomonadota</taxon>
        <taxon>Gammaproteobacteria</taxon>
        <taxon>Oceanospirillales</taxon>
        <taxon>Oceanospirillaceae</taxon>
        <taxon>Marinomonas</taxon>
    </lineage>
</organism>
<evidence type="ECO:0000313" key="1">
    <source>
        <dbReference type="EMBL" id="QKK79767.1"/>
    </source>
</evidence>
<sequence length="38" mass="4625">MFPIFNFMILYYLNIAGYKNIYFFLVAMSKVMMPFFVV</sequence>
<dbReference type="Proteomes" id="UP000509371">
    <property type="component" value="Chromosome"/>
</dbReference>
<evidence type="ECO:0000313" key="2">
    <source>
        <dbReference type="Proteomes" id="UP000509371"/>
    </source>
</evidence>
<proteinExistence type="predicted"/>
<protein>
    <submittedName>
        <fullName evidence="1">Uncharacterized protein</fullName>
    </submittedName>
</protein>
<dbReference type="KEGG" id="mpri:MP3633_1032"/>
<gene>
    <name evidence="1" type="ORF">MP3633_1032</name>
</gene>
<dbReference type="AlphaFoldDB" id="A0A859CU61"/>
<name>A0A859CU61_9GAMM</name>